<feature type="domain" description="N-acetyltransferase" evidence="1">
    <location>
        <begin position="1"/>
        <end position="161"/>
    </location>
</feature>
<evidence type="ECO:0000313" key="3">
    <source>
        <dbReference type="Proteomes" id="UP001440612"/>
    </source>
</evidence>
<dbReference type="Gene3D" id="3.40.630.30">
    <property type="match status" value="1"/>
</dbReference>
<dbReference type="InterPro" id="IPR052742">
    <property type="entry name" value="Mito_N-acetyltransferase"/>
</dbReference>
<dbReference type="Proteomes" id="UP001440612">
    <property type="component" value="Chromosome"/>
</dbReference>
<dbReference type="InterPro" id="IPR000182">
    <property type="entry name" value="GNAT_dom"/>
</dbReference>
<name>A0ABZ2UYU2_9RHOB</name>
<dbReference type="PANTHER" id="PTHR43138:SF1">
    <property type="entry name" value="N-ACETYLTRANSFERASE ACA1"/>
    <property type="match status" value="1"/>
</dbReference>
<protein>
    <submittedName>
        <fullName evidence="2">N-acetyltransferase family protein</fullName>
    </submittedName>
</protein>
<organism evidence="2 3">
    <name type="scientific">Yoonia phaeophyticola</name>
    <dbReference type="NCBI Taxonomy" id="3137369"/>
    <lineage>
        <taxon>Bacteria</taxon>
        <taxon>Pseudomonadati</taxon>
        <taxon>Pseudomonadota</taxon>
        <taxon>Alphaproteobacteria</taxon>
        <taxon>Rhodobacterales</taxon>
        <taxon>Paracoccaceae</taxon>
        <taxon>Yoonia</taxon>
    </lineage>
</organism>
<dbReference type="PANTHER" id="PTHR43138">
    <property type="entry name" value="ACETYLTRANSFERASE, GNAT FAMILY"/>
    <property type="match status" value="1"/>
</dbReference>
<dbReference type="InterPro" id="IPR016181">
    <property type="entry name" value="Acyl_CoA_acyltransferase"/>
</dbReference>
<reference evidence="3" key="1">
    <citation type="submission" date="2024-04" db="EMBL/GenBank/DDBJ databases">
        <title>Phylogenomic analyses of a clade within the roseobacter group suggest taxonomic reassignments of species of the genera Aestuariivita, Citreicella, Loktanella, Nautella, Pelagibaca, Ruegeria, Thalassobius, Thiobacimonas and Tropicibacter, and the proposal o.</title>
        <authorList>
            <person name="Jeon C.O."/>
        </authorList>
    </citation>
    <scope>NUCLEOTIDE SEQUENCE [LARGE SCALE GENOMIC DNA]</scope>
    <source>
        <strain evidence="3">BS5-3</strain>
    </source>
</reference>
<accession>A0ABZ2UYU2</accession>
<dbReference type="PROSITE" id="PS51186">
    <property type="entry name" value="GNAT"/>
    <property type="match status" value="1"/>
</dbReference>
<dbReference type="EMBL" id="CP150951">
    <property type="protein sequence ID" value="WZC47332.1"/>
    <property type="molecule type" value="Genomic_DNA"/>
</dbReference>
<evidence type="ECO:0000313" key="2">
    <source>
        <dbReference type="EMBL" id="WZC47332.1"/>
    </source>
</evidence>
<evidence type="ECO:0000259" key="1">
    <source>
        <dbReference type="PROSITE" id="PS51186"/>
    </source>
</evidence>
<gene>
    <name evidence="2" type="ORF">AABB29_10290</name>
</gene>
<dbReference type="Pfam" id="PF00583">
    <property type="entry name" value="Acetyltransf_1"/>
    <property type="match status" value="1"/>
</dbReference>
<keyword evidence="3" id="KW-1185">Reference proteome</keyword>
<dbReference type="SUPFAM" id="SSF55729">
    <property type="entry name" value="Acyl-CoA N-acyltransferases (Nat)"/>
    <property type="match status" value="1"/>
</dbReference>
<sequence>MIIRPASPDDFDAIWPALRDVFRAGDTYAVAPDISREAAFAYWIGSARATYVAEVDGVILGTYYIKTNQPGGGAHICNCGYVVAPQARGQGIAAQLCQHSQDIARGLGYQAMQFNFVLASNDGAVRLWQKLGFAIVGTIPKAFAHPQAGMVDAFVMYKALVGPLAAFERVTG</sequence>
<dbReference type="RefSeq" id="WP_341365452.1">
    <property type="nucleotide sequence ID" value="NZ_CP150951.2"/>
</dbReference>
<dbReference type="CDD" id="cd04301">
    <property type="entry name" value="NAT_SF"/>
    <property type="match status" value="1"/>
</dbReference>
<proteinExistence type="predicted"/>